<evidence type="ECO:0000313" key="1">
    <source>
        <dbReference type="EMBL" id="MDN5204134.1"/>
    </source>
</evidence>
<comment type="caution">
    <text evidence="1">The sequence shown here is derived from an EMBL/GenBank/DDBJ whole genome shotgun (WGS) entry which is preliminary data.</text>
</comment>
<gene>
    <name evidence="1" type="ORF">QQ008_22265</name>
</gene>
<dbReference type="EMBL" id="JAUJEA010000010">
    <property type="protein sequence ID" value="MDN5204134.1"/>
    <property type="molecule type" value="Genomic_DNA"/>
</dbReference>
<name>A0ABT8KVF3_9BACT</name>
<proteinExistence type="predicted"/>
<dbReference type="Proteomes" id="UP001172082">
    <property type="component" value="Unassembled WGS sequence"/>
</dbReference>
<dbReference type="RefSeq" id="WP_346754158.1">
    <property type="nucleotide sequence ID" value="NZ_JAUJEA010000010.1"/>
</dbReference>
<keyword evidence="2" id="KW-1185">Reference proteome</keyword>
<protein>
    <submittedName>
        <fullName evidence="1">Uncharacterized protein</fullName>
    </submittedName>
</protein>
<sequence length="71" mass="8045">MEVKLNNEEIEILREVLKQLRIRRRTGELGIIHGVDRFVSANIVFKKPHLELLDGIAQKIGVANGIGKTEK</sequence>
<accession>A0ABT8KVF3</accession>
<organism evidence="1 2">
    <name type="scientific">Splendidivirga corallicola</name>
    <dbReference type="NCBI Taxonomy" id="3051826"/>
    <lineage>
        <taxon>Bacteria</taxon>
        <taxon>Pseudomonadati</taxon>
        <taxon>Bacteroidota</taxon>
        <taxon>Cytophagia</taxon>
        <taxon>Cytophagales</taxon>
        <taxon>Splendidivirgaceae</taxon>
        <taxon>Splendidivirga</taxon>
    </lineage>
</organism>
<evidence type="ECO:0000313" key="2">
    <source>
        <dbReference type="Proteomes" id="UP001172082"/>
    </source>
</evidence>
<reference evidence="1" key="1">
    <citation type="submission" date="2023-06" db="EMBL/GenBank/DDBJ databases">
        <title>Genomic of Parafulvivirga corallium.</title>
        <authorList>
            <person name="Wang G."/>
        </authorList>
    </citation>
    <scope>NUCLEOTIDE SEQUENCE</scope>
    <source>
        <strain evidence="1">BMA10</strain>
    </source>
</reference>